<reference evidence="2 3" key="1">
    <citation type="journal article" date="2021" name="Plant Biotechnol. J.">
        <title>Multi-omics assisted identification of the key and species-specific regulatory components of drought-tolerant mechanisms in Gossypium stocksii.</title>
        <authorList>
            <person name="Yu D."/>
            <person name="Ke L."/>
            <person name="Zhang D."/>
            <person name="Wu Y."/>
            <person name="Sun Y."/>
            <person name="Mei J."/>
            <person name="Sun J."/>
            <person name="Sun Y."/>
        </authorList>
    </citation>
    <scope>NUCLEOTIDE SEQUENCE [LARGE SCALE GENOMIC DNA]</scope>
    <source>
        <strain evidence="3">cv. E1</strain>
        <tissue evidence="2">Leaf</tissue>
    </source>
</reference>
<accession>A0A9D3VP23</accession>
<dbReference type="EMBL" id="JAIQCV010000006">
    <property type="protein sequence ID" value="KAH1091186.1"/>
    <property type="molecule type" value="Genomic_DNA"/>
</dbReference>
<keyword evidence="3" id="KW-1185">Reference proteome</keyword>
<name>A0A9D3VP23_9ROSI</name>
<dbReference type="AlphaFoldDB" id="A0A9D3VP23"/>
<protein>
    <submittedName>
        <fullName evidence="2">Uncharacterized protein</fullName>
    </submittedName>
</protein>
<sequence>MVPKSISPKLPTASNPSSQFASGLKTLLEQPPPLEPPGPKINHNQPRQLTVAEEQARREKGLCYFCDD</sequence>
<evidence type="ECO:0000256" key="1">
    <source>
        <dbReference type="SAM" id="MobiDB-lite"/>
    </source>
</evidence>
<comment type="caution">
    <text evidence="2">The sequence shown here is derived from an EMBL/GenBank/DDBJ whole genome shotgun (WGS) entry which is preliminary data.</text>
</comment>
<feature type="region of interest" description="Disordered" evidence="1">
    <location>
        <begin position="1"/>
        <end position="54"/>
    </location>
</feature>
<proteinExistence type="predicted"/>
<evidence type="ECO:0000313" key="2">
    <source>
        <dbReference type="EMBL" id="KAH1091186.1"/>
    </source>
</evidence>
<dbReference type="Proteomes" id="UP000828251">
    <property type="component" value="Unassembled WGS sequence"/>
</dbReference>
<feature type="compositionally biased region" description="Pro residues" evidence="1">
    <location>
        <begin position="30"/>
        <end position="39"/>
    </location>
</feature>
<organism evidence="2 3">
    <name type="scientific">Gossypium stocksii</name>
    <dbReference type="NCBI Taxonomy" id="47602"/>
    <lineage>
        <taxon>Eukaryota</taxon>
        <taxon>Viridiplantae</taxon>
        <taxon>Streptophyta</taxon>
        <taxon>Embryophyta</taxon>
        <taxon>Tracheophyta</taxon>
        <taxon>Spermatophyta</taxon>
        <taxon>Magnoliopsida</taxon>
        <taxon>eudicotyledons</taxon>
        <taxon>Gunneridae</taxon>
        <taxon>Pentapetalae</taxon>
        <taxon>rosids</taxon>
        <taxon>malvids</taxon>
        <taxon>Malvales</taxon>
        <taxon>Malvaceae</taxon>
        <taxon>Malvoideae</taxon>
        <taxon>Gossypium</taxon>
    </lineage>
</organism>
<gene>
    <name evidence="2" type="ORF">J1N35_018443</name>
</gene>
<evidence type="ECO:0000313" key="3">
    <source>
        <dbReference type="Proteomes" id="UP000828251"/>
    </source>
</evidence>
<feature type="compositionally biased region" description="Polar residues" evidence="1">
    <location>
        <begin position="12"/>
        <end position="21"/>
    </location>
</feature>